<dbReference type="STRING" id="1335048.AKL17_3166"/>
<keyword evidence="2" id="KW-0479">Metal-binding</keyword>
<dbReference type="CDD" id="cd07720">
    <property type="entry name" value="OPHC2-like_MBL-fold"/>
    <property type="match status" value="1"/>
</dbReference>
<dbReference type="PANTHER" id="PTHR42978:SF6">
    <property type="entry name" value="QUORUM-QUENCHING LACTONASE YTNP-RELATED"/>
    <property type="match status" value="1"/>
</dbReference>
<gene>
    <name evidence="6" type="ORF">AKL17_3166</name>
</gene>
<dbReference type="PROSITE" id="PS51318">
    <property type="entry name" value="TAT"/>
    <property type="match status" value="1"/>
</dbReference>
<dbReference type="OrthoDB" id="9773738at2"/>
<evidence type="ECO:0000313" key="6">
    <source>
        <dbReference type="EMBL" id="AMY70398.1"/>
    </source>
</evidence>
<comment type="similarity">
    <text evidence="1">Belongs to the metallo-beta-lactamase superfamily.</text>
</comment>
<dbReference type="PATRIC" id="fig|1335048.3.peg.3290"/>
<dbReference type="RefSeq" id="WP_066814961.1">
    <property type="nucleotide sequence ID" value="NZ_CP012661.1"/>
</dbReference>
<protein>
    <submittedName>
        <fullName evidence="6">Aldehyde dehydrogenase</fullName>
    </submittedName>
</protein>
<dbReference type="AlphaFoldDB" id="A0A159Z757"/>
<dbReference type="Gene3D" id="3.60.15.10">
    <property type="entry name" value="Ribonuclease Z/Hydroxyacylglutathione hydrolase-like"/>
    <property type="match status" value="1"/>
</dbReference>
<dbReference type="InterPro" id="IPR001279">
    <property type="entry name" value="Metallo-B-lactamas"/>
</dbReference>
<name>A0A159Z757_9RHOB</name>
<dbReference type="GO" id="GO:0016787">
    <property type="term" value="F:hydrolase activity"/>
    <property type="evidence" value="ECO:0007669"/>
    <property type="project" value="UniProtKB-KW"/>
</dbReference>
<evidence type="ECO:0000256" key="4">
    <source>
        <dbReference type="ARBA" id="ARBA00022833"/>
    </source>
</evidence>
<evidence type="ECO:0000313" key="7">
    <source>
        <dbReference type="Proteomes" id="UP000076128"/>
    </source>
</evidence>
<organism evidence="6 7">
    <name type="scientific">Frigidibacter mobilis</name>
    <dbReference type="NCBI Taxonomy" id="1335048"/>
    <lineage>
        <taxon>Bacteria</taxon>
        <taxon>Pseudomonadati</taxon>
        <taxon>Pseudomonadota</taxon>
        <taxon>Alphaproteobacteria</taxon>
        <taxon>Rhodobacterales</taxon>
        <taxon>Paracoccaceae</taxon>
        <taxon>Frigidibacter</taxon>
    </lineage>
</organism>
<evidence type="ECO:0000259" key="5">
    <source>
        <dbReference type="SMART" id="SM00849"/>
    </source>
</evidence>
<dbReference type="InterPro" id="IPR006311">
    <property type="entry name" value="TAT_signal"/>
</dbReference>
<accession>A0A159Z757</accession>
<reference evidence="6 7" key="1">
    <citation type="submission" date="2015-09" db="EMBL/GenBank/DDBJ databases">
        <title>Complete genome sequence of Defluviimonas alba cai42t isolated from an oilfield in Xinjiang.</title>
        <authorList>
            <person name="Geng S."/>
            <person name="Pan X."/>
            <person name="Wu X."/>
        </authorList>
    </citation>
    <scope>NUCLEOTIDE SEQUENCE [LARGE SCALE GENOMIC DNA]</scope>
    <source>
        <strain evidence="7">cai42</strain>
    </source>
</reference>
<dbReference type="SUPFAM" id="SSF56281">
    <property type="entry name" value="Metallo-hydrolase/oxidoreductase"/>
    <property type="match status" value="1"/>
</dbReference>
<evidence type="ECO:0000256" key="3">
    <source>
        <dbReference type="ARBA" id="ARBA00022801"/>
    </source>
</evidence>
<dbReference type="PANTHER" id="PTHR42978">
    <property type="entry name" value="QUORUM-QUENCHING LACTONASE YTNP-RELATED-RELATED"/>
    <property type="match status" value="1"/>
</dbReference>
<dbReference type="KEGG" id="daa:AKL17_3166"/>
<evidence type="ECO:0000256" key="2">
    <source>
        <dbReference type="ARBA" id="ARBA00022723"/>
    </source>
</evidence>
<dbReference type="GO" id="GO:0046872">
    <property type="term" value="F:metal ion binding"/>
    <property type="evidence" value="ECO:0007669"/>
    <property type="project" value="UniProtKB-KW"/>
</dbReference>
<feature type="domain" description="Metallo-beta-lactamase" evidence="5">
    <location>
        <begin position="79"/>
        <end position="283"/>
    </location>
</feature>
<dbReference type="Proteomes" id="UP000076128">
    <property type="component" value="Chromosome"/>
</dbReference>
<evidence type="ECO:0000256" key="1">
    <source>
        <dbReference type="ARBA" id="ARBA00007749"/>
    </source>
</evidence>
<sequence>MTITRRTLLTSATAAGLLPLLPRRIWAGSTLALGPMQIDTLSDGHLVLPGDFILGGMPQAEMQDILSRYALPTDRLEPPCNVTLLRDGTHTVLFDVGAGPDFMPTAGKLAEALDVFGLTTEEVTHVAFTHGHPDHLWGLLDEFDEPVFPNATYMMGQAEFEYWTDPATVDSIGAERTAFALGAARRLAVLADSITLFNDGEEILPGIAARLTPGHTPGHMAFELRGGSEAVMVVGDALGNHHVAFEQPGWPSGSDQDAETAAATRGRLLDQIAAAQMRLIGYHLPGGGIGHAERQAGGYRFVEEQA</sequence>
<dbReference type="InterPro" id="IPR036866">
    <property type="entry name" value="RibonucZ/Hydroxyglut_hydro"/>
</dbReference>
<dbReference type="SMART" id="SM00849">
    <property type="entry name" value="Lactamase_B"/>
    <property type="match status" value="1"/>
</dbReference>
<keyword evidence="7" id="KW-1185">Reference proteome</keyword>
<keyword evidence="4" id="KW-0862">Zinc</keyword>
<dbReference type="InterPro" id="IPR051013">
    <property type="entry name" value="MBL_superfamily_lactonases"/>
</dbReference>
<keyword evidence="3" id="KW-0378">Hydrolase</keyword>
<dbReference type="Pfam" id="PF00753">
    <property type="entry name" value="Lactamase_B"/>
    <property type="match status" value="1"/>
</dbReference>
<proteinExistence type="inferred from homology"/>
<dbReference type="EMBL" id="CP012661">
    <property type="protein sequence ID" value="AMY70398.1"/>
    <property type="molecule type" value="Genomic_DNA"/>
</dbReference>